<accession>A0A0D0QEK7</accession>
<dbReference type="SUPFAM" id="SSF51182">
    <property type="entry name" value="RmlC-like cupins"/>
    <property type="match status" value="1"/>
</dbReference>
<name>A0A0D0QEK7_9RHOB</name>
<comment type="caution">
    <text evidence="2">The sequence shown here is derived from an EMBL/GenBank/DDBJ whole genome shotgun (WGS) entry which is preliminary data.</text>
</comment>
<dbReference type="eggNOG" id="COG0662">
    <property type="taxonomic scope" value="Bacteria"/>
</dbReference>
<dbReference type="OrthoDB" id="9083851at2"/>
<proteinExistence type="predicted"/>
<feature type="region of interest" description="Disordered" evidence="1">
    <location>
        <begin position="147"/>
        <end position="166"/>
    </location>
</feature>
<evidence type="ECO:0000313" key="2">
    <source>
        <dbReference type="EMBL" id="KIQ70767.1"/>
    </source>
</evidence>
<dbReference type="Proteomes" id="UP000035100">
    <property type="component" value="Unassembled WGS sequence"/>
</dbReference>
<dbReference type="InterPro" id="IPR014710">
    <property type="entry name" value="RmlC-like_jellyroll"/>
</dbReference>
<dbReference type="Pfam" id="PF16867">
    <property type="entry name" value="DMSP_lyase"/>
    <property type="match status" value="1"/>
</dbReference>
<dbReference type="AlphaFoldDB" id="A0A0D0QEK7"/>
<dbReference type="Gene3D" id="2.60.120.10">
    <property type="entry name" value="Jelly Rolls"/>
    <property type="match status" value="1"/>
</dbReference>
<sequence>MHPFHDALLAAIADVYRAEEDPEGPRVANALLSTPQPTAVGPEAPCALDAMIRACLAGSDHSVAQATLAAMDVLPWGANPVGAQMTEEAAAICAVLTLLDPAGPIPSPDQRLGLLYQRPNSYYPLHTHDADETYVIVAGRALWTAGEDTRDRGPGEAIHHPSRMPHAFRTGPEGMVALWRWSGDINAESYAFIEETVPLTA</sequence>
<evidence type="ECO:0000256" key="1">
    <source>
        <dbReference type="SAM" id="MobiDB-lite"/>
    </source>
</evidence>
<dbReference type="GO" id="GO:0047869">
    <property type="term" value="F:dimethylpropiothetin dethiomethylase activity"/>
    <property type="evidence" value="ECO:0007669"/>
    <property type="project" value="InterPro"/>
</dbReference>
<reference evidence="2 3" key="1">
    <citation type="submission" date="2013-01" db="EMBL/GenBank/DDBJ databases">
        <authorList>
            <person name="Fiebig A."/>
            <person name="Goeker M."/>
            <person name="Klenk H.-P.P."/>
        </authorList>
    </citation>
    <scope>NUCLEOTIDE SEQUENCE [LARGE SCALE GENOMIC DNA]</scope>
    <source>
        <strain evidence="2 3">DSM 24838</strain>
    </source>
</reference>
<evidence type="ECO:0000313" key="3">
    <source>
        <dbReference type="Proteomes" id="UP000035100"/>
    </source>
</evidence>
<dbReference type="InterPro" id="IPR031723">
    <property type="entry name" value="DMSP_lyase"/>
</dbReference>
<dbReference type="RefSeq" id="WP_018303267.1">
    <property type="nucleotide sequence ID" value="NZ_KB902293.1"/>
</dbReference>
<dbReference type="EMBL" id="AONG01000004">
    <property type="protein sequence ID" value="KIQ70767.1"/>
    <property type="molecule type" value="Genomic_DNA"/>
</dbReference>
<keyword evidence="3" id="KW-1185">Reference proteome</keyword>
<protein>
    <submittedName>
        <fullName evidence="2">Cupin domain protein</fullName>
    </submittedName>
</protein>
<feature type="compositionally biased region" description="Basic and acidic residues" evidence="1">
    <location>
        <begin position="147"/>
        <end position="159"/>
    </location>
</feature>
<dbReference type="InterPro" id="IPR011051">
    <property type="entry name" value="RmlC_Cupin_sf"/>
</dbReference>
<dbReference type="STRING" id="1123501.Wenmar_00652"/>
<organism evidence="2 3">
    <name type="scientific">Wenxinia marina DSM 24838</name>
    <dbReference type="NCBI Taxonomy" id="1123501"/>
    <lineage>
        <taxon>Bacteria</taxon>
        <taxon>Pseudomonadati</taxon>
        <taxon>Pseudomonadota</taxon>
        <taxon>Alphaproteobacteria</taxon>
        <taxon>Rhodobacterales</taxon>
        <taxon>Roseobacteraceae</taxon>
        <taxon>Wenxinia</taxon>
    </lineage>
</organism>
<gene>
    <name evidence="2" type="ORF">Wenmar_00652</name>
</gene>